<keyword evidence="16" id="KW-1185">Reference proteome</keyword>
<evidence type="ECO:0000256" key="10">
    <source>
        <dbReference type="ARBA" id="ARBA00022989"/>
    </source>
</evidence>
<evidence type="ECO:0000313" key="15">
    <source>
        <dbReference type="EMBL" id="UUY51632.1"/>
    </source>
</evidence>
<dbReference type="Gene3D" id="3.30.565.10">
    <property type="entry name" value="Histidine kinase-like ATPase, C-terminal domain"/>
    <property type="match status" value="1"/>
</dbReference>
<dbReference type="EMBL" id="CP102514">
    <property type="protein sequence ID" value="UUY51632.1"/>
    <property type="molecule type" value="Genomic_DNA"/>
</dbReference>
<feature type="transmembrane region" description="Helical" evidence="13">
    <location>
        <begin position="202"/>
        <end position="221"/>
    </location>
</feature>
<keyword evidence="4" id="KW-0808">Transferase</keyword>
<evidence type="ECO:0000256" key="11">
    <source>
        <dbReference type="ARBA" id="ARBA00023012"/>
    </source>
</evidence>
<keyword evidence="7" id="KW-0418">Kinase</keyword>
<evidence type="ECO:0000256" key="8">
    <source>
        <dbReference type="ARBA" id="ARBA00022801"/>
    </source>
</evidence>
<evidence type="ECO:0000256" key="12">
    <source>
        <dbReference type="ARBA" id="ARBA00023136"/>
    </source>
</evidence>
<evidence type="ECO:0000256" key="13">
    <source>
        <dbReference type="SAM" id="Phobius"/>
    </source>
</evidence>
<dbReference type="InterPro" id="IPR000014">
    <property type="entry name" value="PAS"/>
</dbReference>
<keyword evidence="2" id="KW-1003">Cell membrane</keyword>
<dbReference type="InterPro" id="IPR003018">
    <property type="entry name" value="GAF"/>
</dbReference>
<evidence type="ECO:0000256" key="9">
    <source>
        <dbReference type="ARBA" id="ARBA00022840"/>
    </source>
</evidence>
<evidence type="ECO:0000259" key="14">
    <source>
        <dbReference type="PROSITE" id="PS50112"/>
    </source>
</evidence>
<keyword evidence="12 13" id="KW-0472">Membrane</keyword>
<dbReference type="SUPFAM" id="SSF55781">
    <property type="entry name" value="GAF domain-like"/>
    <property type="match status" value="1"/>
</dbReference>
<gene>
    <name evidence="15" type="ORF">NRK68_32950</name>
</gene>
<dbReference type="PANTHER" id="PTHR43156:SF2">
    <property type="entry name" value="STAGE II SPORULATION PROTEIN E"/>
    <property type="match status" value="1"/>
</dbReference>
<accession>A0ABY5Q613</accession>
<keyword evidence="6" id="KW-0547">Nucleotide-binding</keyword>
<sequence length="923" mass="99594">MPGAMEARKCYNWVRDHSLPPVPGTSVRSPLGNRFRSVAGQVFVLQVAIVVLLAAGALLALVLQSRHDIDREARNRSVAVAETFAHQLGLQPALKTSDPSTILQPLAEQTRKAAGVDFIVVMDTNGIRYSHPQPDRIGKRFVGTIEPSLQGKVHTESVEGPLGKEIQAVVPVKDPDGDVVALVSAGLTVENVSGALDRQLPVILLAIATGLALATVGTWLISRRLRRQTHGLGTQEMTRMYEHHDAVLHAVREGVVITDGDGQLLLANDEAKRLLGLPENAEGRPIRDVPGLERRMADLLLSGREATDEVIGSGDRLLVVNQRPTHPRGRPEGAVVTIRDSTEMQILTTRAETARRRLKLLYDAGGDIGTTLDVVRTAEELAAVAVPRFADFVTVDLADQVIDGDEPAPGADMRRTAISGIRSDHPLYPVGRLIDFLPSTPQARGYGTGRAELVPDLSQAPGWQAQDPPRARAIVDYGIHSLIAAPLMARGVVLGVVNFWRSQKHEPFDEDELSLAEELVARAAVSMDNARRYTREHALAVTLQRSLLPRALPEQSAMDVAHFYLPAQSGVGGDWFDVIPLPGSRVALVVGDVVGHGLHAAATMGRLRTAVHNFSSLDLPPDEILARLDDLVQRIDHDHNQDAEDADGGVLGATCLYAVYDPVSQRCTMARAGHLPPLLVGPDGTTQIVELPAGPPLGLGGMPFETAELELAEGSQLVLYTDGLVEERTRDISEGLELLRAALSHPDRDPHDSCRAVLDMLLPARPTDDVALLIARTRTLGPDRVAQWDVAFEPSAVGAMRSVAAKKLDEWDLTELGFAAELILSELITNALRHGSGPVRVRLLRDHNLTCEVWDGSSTAPHLRYAATTDEGGRGLFLVAQLSEHWGTRYTPEGKVIWAELALPGTPGGGEAVLSAFLDVDPL</sequence>
<dbReference type="InterPro" id="IPR035965">
    <property type="entry name" value="PAS-like_dom_sf"/>
</dbReference>
<evidence type="ECO:0000256" key="7">
    <source>
        <dbReference type="ARBA" id="ARBA00022777"/>
    </source>
</evidence>
<dbReference type="InterPro" id="IPR001932">
    <property type="entry name" value="PPM-type_phosphatase-like_dom"/>
</dbReference>
<proteinExistence type="predicted"/>
<dbReference type="InterPro" id="IPR003594">
    <property type="entry name" value="HATPase_dom"/>
</dbReference>
<evidence type="ECO:0000313" key="16">
    <source>
        <dbReference type="Proteomes" id="UP001057738"/>
    </source>
</evidence>
<dbReference type="Gene3D" id="3.60.40.10">
    <property type="entry name" value="PPM-type phosphatase domain"/>
    <property type="match status" value="1"/>
</dbReference>
<protein>
    <submittedName>
        <fullName evidence="15">SpoIIE family protein phosphatase</fullName>
    </submittedName>
</protein>
<feature type="transmembrane region" description="Helical" evidence="13">
    <location>
        <begin position="38"/>
        <end position="63"/>
    </location>
</feature>
<dbReference type="SMART" id="SM00065">
    <property type="entry name" value="GAF"/>
    <property type="match status" value="1"/>
</dbReference>
<dbReference type="SUPFAM" id="SSF55874">
    <property type="entry name" value="ATPase domain of HSP90 chaperone/DNA topoisomerase II/histidine kinase"/>
    <property type="match status" value="1"/>
</dbReference>
<keyword evidence="5 13" id="KW-0812">Transmembrane</keyword>
<evidence type="ECO:0000256" key="1">
    <source>
        <dbReference type="ARBA" id="ARBA00004651"/>
    </source>
</evidence>
<dbReference type="PANTHER" id="PTHR43156">
    <property type="entry name" value="STAGE II SPORULATION PROTEIN E-RELATED"/>
    <property type="match status" value="1"/>
</dbReference>
<dbReference type="InterPro" id="IPR036457">
    <property type="entry name" value="PPM-type-like_dom_sf"/>
</dbReference>
<dbReference type="Gene3D" id="3.30.450.20">
    <property type="entry name" value="PAS domain"/>
    <property type="match status" value="2"/>
</dbReference>
<dbReference type="Pfam" id="PF13581">
    <property type="entry name" value="HATPase_c_2"/>
    <property type="match status" value="1"/>
</dbReference>
<reference evidence="15" key="1">
    <citation type="submission" date="2022-08" db="EMBL/GenBank/DDBJ databases">
        <authorList>
            <person name="Tian L."/>
        </authorList>
    </citation>
    <scope>NUCLEOTIDE SEQUENCE</scope>
    <source>
        <strain evidence="15">CM253</strain>
    </source>
</reference>
<dbReference type="SUPFAM" id="SSF103190">
    <property type="entry name" value="Sensory domain-like"/>
    <property type="match status" value="1"/>
</dbReference>
<dbReference type="InterPro" id="IPR013767">
    <property type="entry name" value="PAS_fold"/>
</dbReference>
<dbReference type="CDD" id="cd18773">
    <property type="entry name" value="PDC1_HK_sensor"/>
    <property type="match status" value="1"/>
</dbReference>
<dbReference type="InterPro" id="IPR029016">
    <property type="entry name" value="GAF-like_dom_sf"/>
</dbReference>
<dbReference type="Pfam" id="PF17203">
    <property type="entry name" value="sCache_3_2"/>
    <property type="match status" value="1"/>
</dbReference>
<name>A0ABY5Q613_9ACTN</name>
<evidence type="ECO:0000256" key="4">
    <source>
        <dbReference type="ARBA" id="ARBA00022679"/>
    </source>
</evidence>
<dbReference type="SUPFAM" id="SSF55785">
    <property type="entry name" value="PYP-like sensor domain (PAS domain)"/>
    <property type="match status" value="1"/>
</dbReference>
<keyword evidence="10 13" id="KW-1133">Transmembrane helix</keyword>
<comment type="subcellular location">
    <subcellularLocation>
        <location evidence="1">Cell membrane</location>
        <topology evidence="1">Multi-pass membrane protein</topology>
    </subcellularLocation>
</comment>
<dbReference type="Pfam" id="PF01590">
    <property type="entry name" value="GAF"/>
    <property type="match status" value="1"/>
</dbReference>
<keyword evidence="9" id="KW-0067">ATP-binding</keyword>
<dbReference type="SMART" id="SM00331">
    <property type="entry name" value="PP2C_SIG"/>
    <property type="match status" value="1"/>
</dbReference>
<dbReference type="PROSITE" id="PS50112">
    <property type="entry name" value="PAS"/>
    <property type="match status" value="1"/>
</dbReference>
<evidence type="ECO:0000256" key="3">
    <source>
        <dbReference type="ARBA" id="ARBA00022553"/>
    </source>
</evidence>
<dbReference type="Gene3D" id="3.30.450.40">
    <property type="match status" value="1"/>
</dbReference>
<dbReference type="CDD" id="cd16936">
    <property type="entry name" value="HATPase_RsbW-like"/>
    <property type="match status" value="1"/>
</dbReference>
<dbReference type="InterPro" id="IPR036890">
    <property type="entry name" value="HATPase_C_sf"/>
</dbReference>
<dbReference type="CDD" id="cd00130">
    <property type="entry name" value="PAS"/>
    <property type="match status" value="1"/>
</dbReference>
<evidence type="ECO:0000256" key="2">
    <source>
        <dbReference type="ARBA" id="ARBA00022475"/>
    </source>
</evidence>
<dbReference type="InterPro" id="IPR033463">
    <property type="entry name" value="sCache_3"/>
</dbReference>
<evidence type="ECO:0000256" key="6">
    <source>
        <dbReference type="ARBA" id="ARBA00022741"/>
    </source>
</evidence>
<keyword evidence="3" id="KW-0597">Phosphoprotein</keyword>
<organism evidence="15 16">
    <name type="scientific">Streptomyces yangpuensis</name>
    <dbReference type="NCBI Taxonomy" id="1648182"/>
    <lineage>
        <taxon>Bacteria</taxon>
        <taxon>Bacillati</taxon>
        <taxon>Actinomycetota</taxon>
        <taxon>Actinomycetes</taxon>
        <taxon>Kitasatosporales</taxon>
        <taxon>Streptomycetaceae</taxon>
        <taxon>Streptomyces</taxon>
    </lineage>
</organism>
<dbReference type="Pfam" id="PF07228">
    <property type="entry name" value="SpoIIE"/>
    <property type="match status" value="1"/>
</dbReference>
<dbReference type="Pfam" id="PF00989">
    <property type="entry name" value="PAS"/>
    <property type="match status" value="1"/>
</dbReference>
<dbReference type="InterPro" id="IPR029151">
    <property type="entry name" value="Sensor-like_sf"/>
</dbReference>
<dbReference type="SUPFAM" id="SSF81606">
    <property type="entry name" value="PP2C-like"/>
    <property type="match status" value="1"/>
</dbReference>
<keyword evidence="8" id="KW-0378">Hydrolase</keyword>
<keyword evidence="11" id="KW-0902">Two-component regulatory system</keyword>
<dbReference type="InterPro" id="IPR052016">
    <property type="entry name" value="Bact_Sigma-Reg"/>
</dbReference>
<dbReference type="Proteomes" id="UP001057738">
    <property type="component" value="Chromosome"/>
</dbReference>
<feature type="domain" description="PAS" evidence="14">
    <location>
        <begin position="240"/>
        <end position="277"/>
    </location>
</feature>
<evidence type="ECO:0000256" key="5">
    <source>
        <dbReference type="ARBA" id="ARBA00022692"/>
    </source>
</evidence>
<dbReference type="SMART" id="SM00091">
    <property type="entry name" value="PAS"/>
    <property type="match status" value="1"/>
</dbReference>